<keyword evidence="2" id="KW-1133">Transmembrane helix</keyword>
<keyword evidence="2" id="KW-0472">Membrane</keyword>
<evidence type="ECO:0000313" key="4">
    <source>
        <dbReference type="Proteomes" id="UP000463700"/>
    </source>
</evidence>
<proteinExistence type="predicted"/>
<organism evidence="3 4">
    <name type="scientific">Paraburkholderia madseniana</name>
    <dbReference type="NCBI Taxonomy" id="2599607"/>
    <lineage>
        <taxon>Bacteria</taxon>
        <taxon>Pseudomonadati</taxon>
        <taxon>Pseudomonadota</taxon>
        <taxon>Betaproteobacteria</taxon>
        <taxon>Burkholderiales</taxon>
        <taxon>Burkholderiaceae</taxon>
        <taxon>Paraburkholderia</taxon>
    </lineage>
</organism>
<protein>
    <submittedName>
        <fullName evidence="3">Uncharacterized protein</fullName>
    </submittedName>
</protein>
<comment type="caution">
    <text evidence="3">The sequence shown here is derived from an EMBL/GenBank/DDBJ whole genome shotgun (WGS) entry which is preliminary data.</text>
</comment>
<dbReference type="EMBL" id="VOSW01000074">
    <property type="protein sequence ID" value="KAE8755976.1"/>
    <property type="molecule type" value="Genomic_DNA"/>
</dbReference>
<evidence type="ECO:0000256" key="2">
    <source>
        <dbReference type="SAM" id="Phobius"/>
    </source>
</evidence>
<evidence type="ECO:0000256" key="1">
    <source>
        <dbReference type="SAM" id="MobiDB-lite"/>
    </source>
</evidence>
<evidence type="ECO:0000313" key="3">
    <source>
        <dbReference type="EMBL" id="KAE8755976.1"/>
    </source>
</evidence>
<accession>A0A6N6W6B2</accession>
<dbReference type="RefSeq" id="WP_154565500.1">
    <property type="nucleotide sequence ID" value="NZ_VOSW01000074.1"/>
</dbReference>
<dbReference type="Proteomes" id="UP000463700">
    <property type="component" value="Unassembled WGS sequence"/>
</dbReference>
<gene>
    <name evidence="3" type="ORF">FSO04_31435</name>
</gene>
<feature type="transmembrane region" description="Helical" evidence="2">
    <location>
        <begin position="56"/>
        <end position="74"/>
    </location>
</feature>
<keyword evidence="2" id="KW-0812">Transmembrane</keyword>
<reference evidence="3 4" key="1">
    <citation type="journal article" date="2020" name="Int. J. Syst. Evol. Microbiol.">
        <title>Paraburkholderia madseniana sp. nov., a phenolic acid-degrading bacterium isolated from acidic forest soil.</title>
        <authorList>
            <person name="Wilhelm R.C."/>
            <person name="Murphy S.J.L."/>
            <person name="Feriancek N.M."/>
            <person name="Karasz D.C."/>
            <person name="DeRito C.M."/>
            <person name="Newman J.D."/>
            <person name="Buckley D.H."/>
        </authorList>
    </citation>
    <scope>NUCLEOTIDE SEQUENCE [LARGE SCALE GENOMIC DNA]</scope>
    <source>
        <strain evidence="3 4">RP11</strain>
    </source>
</reference>
<sequence>MLHNRNEVDGLSEAEDPAPKDEEITTELFIRIHALESPEHLASECAQSARGVLTESFLWILAGIALWVLAIHFLV</sequence>
<dbReference type="AlphaFoldDB" id="A0A6N6W6B2"/>
<name>A0A6N6W6B2_9BURK</name>
<feature type="region of interest" description="Disordered" evidence="1">
    <location>
        <begin position="1"/>
        <end position="22"/>
    </location>
</feature>